<gene>
    <name evidence="2" type="ORF">AMTR_s00001p00271920</name>
</gene>
<feature type="region of interest" description="Disordered" evidence="1">
    <location>
        <begin position="19"/>
        <end position="55"/>
    </location>
</feature>
<evidence type="ECO:0000256" key="1">
    <source>
        <dbReference type="SAM" id="MobiDB-lite"/>
    </source>
</evidence>
<keyword evidence="3" id="KW-1185">Reference proteome</keyword>
<name>W1NMU7_AMBTC</name>
<dbReference type="AlphaFoldDB" id="W1NMU7"/>
<dbReference type="Proteomes" id="UP000017836">
    <property type="component" value="Unassembled WGS sequence"/>
</dbReference>
<accession>W1NMU7</accession>
<dbReference type="EMBL" id="KI397142">
    <property type="protein sequence ID" value="ERM96624.1"/>
    <property type="molecule type" value="Genomic_DNA"/>
</dbReference>
<sequence>MSINLDYIFQKELTDEVTTPNEGDMAYDIDTDYNKYTEDEDEEQDDKSTDGAMENNLQGPIMEECEGAQHYTVLDVHEDDPLRLVREEV</sequence>
<dbReference type="HOGENOM" id="CLU_167293_0_0_1"/>
<evidence type="ECO:0000313" key="3">
    <source>
        <dbReference type="Proteomes" id="UP000017836"/>
    </source>
</evidence>
<evidence type="ECO:0000313" key="2">
    <source>
        <dbReference type="EMBL" id="ERM96624.1"/>
    </source>
</evidence>
<reference evidence="3" key="1">
    <citation type="journal article" date="2013" name="Science">
        <title>The Amborella genome and the evolution of flowering plants.</title>
        <authorList>
            <consortium name="Amborella Genome Project"/>
        </authorList>
    </citation>
    <scope>NUCLEOTIDE SEQUENCE [LARGE SCALE GENOMIC DNA]</scope>
</reference>
<proteinExistence type="predicted"/>
<dbReference type="Gramene" id="ERM96624">
    <property type="protein sequence ID" value="ERM96624"/>
    <property type="gene ID" value="AMTR_s00001p00271920"/>
</dbReference>
<organism evidence="2 3">
    <name type="scientific">Amborella trichopoda</name>
    <dbReference type="NCBI Taxonomy" id="13333"/>
    <lineage>
        <taxon>Eukaryota</taxon>
        <taxon>Viridiplantae</taxon>
        <taxon>Streptophyta</taxon>
        <taxon>Embryophyta</taxon>
        <taxon>Tracheophyta</taxon>
        <taxon>Spermatophyta</taxon>
        <taxon>Magnoliopsida</taxon>
        <taxon>Amborellales</taxon>
        <taxon>Amborellaceae</taxon>
        <taxon>Amborella</taxon>
    </lineage>
</organism>
<protein>
    <submittedName>
        <fullName evidence="2">Uncharacterized protein</fullName>
    </submittedName>
</protein>